<keyword evidence="2" id="KW-0732">Signal</keyword>
<name>A0A2G1QSS2_9HYPH</name>
<accession>A0A2G1QSS2</accession>
<evidence type="ECO:0000256" key="1">
    <source>
        <dbReference type="SAM" id="Coils"/>
    </source>
</evidence>
<feature type="signal peptide" evidence="2">
    <location>
        <begin position="1"/>
        <end position="18"/>
    </location>
</feature>
<keyword evidence="4" id="KW-1185">Reference proteome</keyword>
<protein>
    <submittedName>
        <fullName evidence="3">Uncharacterized protein</fullName>
    </submittedName>
</protein>
<dbReference type="AlphaFoldDB" id="A0A2G1QSS2"/>
<proteinExistence type="predicted"/>
<feature type="coiled-coil region" evidence="1">
    <location>
        <begin position="294"/>
        <end position="331"/>
    </location>
</feature>
<feature type="chain" id="PRO_5013941507" evidence="2">
    <location>
        <begin position="19"/>
        <end position="502"/>
    </location>
</feature>
<comment type="caution">
    <text evidence="3">The sequence shown here is derived from an EMBL/GenBank/DDBJ whole genome shotgun (WGS) entry which is preliminary data.</text>
</comment>
<dbReference type="Proteomes" id="UP000221168">
    <property type="component" value="Unassembled WGS sequence"/>
</dbReference>
<evidence type="ECO:0000256" key="2">
    <source>
        <dbReference type="SAM" id="SignalP"/>
    </source>
</evidence>
<gene>
    <name evidence="3" type="ORF">CSC94_00535</name>
</gene>
<sequence>MAIAGLGLILLGLSSARAQEDSAALVRTALESGGIQGAVAALEQRLAARPDDVDATFGLGALRFFQAVEGLAQDLWRLGAGNASTNGPITRMLPIFRVPVPPNASPETASYAKTRAMLERFSAGMTQAGTVLEKVGDRPVALDLDLMKIRFDINGDGQPGDDESLAALLQAMRLARGPGDGLAFRFDTADASWLRGYAALLSGMADVFLAFDYQPTYDAVFHNVFGPEANRFGRRLAGTRLSDEEIAALQGRIMELDERARSVITPEDQARLWELRPRREGLRAQLRTAGETEKAALQKDLDQILATIAGLEKQDAEARVLTRTSNQLRRRIQASEGRGGMLDGWEDVIAFIHTINWEVTDRNRLRAARDSFDTMLKQNETTWRLVRVETDDEREWLPGPHQANRFAGLPVTDELIDGWLEVTALARKALAGALLIPTFRFGQGMNVARYIEETDRFDLVLFLTGQNVIDFVEPGDVLDGTLLDALEQTAGRNLTSYAVWFN</sequence>
<dbReference type="EMBL" id="PDVP01000001">
    <property type="protein sequence ID" value="PHP68531.1"/>
    <property type="molecule type" value="Genomic_DNA"/>
</dbReference>
<keyword evidence="1" id="KW-0175">Coiled coil</keyword>
<organism evidence="3 4">
    <name type="scientific">Zhengella mangrovi</name>
    <dbReference type="NCBI Taxonomy" id="1982044"/>
    <lineage>
        <taxon>Bacteria</taxon>
        <taxon>Pseudomonadati</taxon>
        <taxon>Pseudomonadota</taxon>
        <taxon>Alphaproteobacteria</taxon>
        <taxon>Hyphomicrobiales</taxon>
        <taxon>Notoacmeibacteraceae</taxon>
        <taxon>Zhengella</taxon>
    </lineage>
</organism>
<evidence type="ECO:0000313" key="4">
    <source>
        <dbReference type="Proteomes" id="UP000221168"/>
    </source>
</evidence>
<reference evidence="3 4" key="1">
    <citation type="submission" date="2017-10" db="EMBL/GenBank/DDBJ databases">
        <title>Sedimentibacterium mangrovi gen. nov., sp. nov., a novel member of family Phyllobacteriacea isolated from mangrove sediment.</title>
        <authorList>
            <person name="Liao H."/>
            <person name="Tian Y."/>
        </authorList>
    </citation>
    <scope>NUCLEOTIDE SEQUENCE [LARGE SCALE GENOMIC DNA]</scope>
    <source>
        <strain evidence="3 4">X9-2-2</strain>
    </source>
</reference>
<evidence type="ECO:0000313" key="3">
    <source>
        <dbReference type="EMBL" id="PHP68531.1"/>
    </source>
</evidence>